<gene>
    <name evidence="1" type="ORF">UFOVP27_89</name>
</gene>
<evidence type="ECO:0000313" key="1">
    <source>
        <dbReference type="EMBL" id="CAB4122178.1"/>
    </source>
</evidence>
<reference evidence="1" key="1">
    <citation type="submission" date="2020-04" db="EMBL/GenBank/DDBJ databases">
        <authorList>
            <person name="Chiriac C."/>
            <person name="Salcher M."/>
            <person name="Ghai R."/>
            <person name="Kavagutti S V."/>
        </authorList>
    </citation>
    <scope>NUCLEOTIDE SEQUENCE</scope>
</reference>
<evidence type="ECO:0008006" key="2">
    <source>
        <dbReference type="Google" id="ProtNLM"/>
    </source>
</evidence>
<sequence>MTTNTVINASQDPSLANKLAMEAMALTDQEAAVKSTKLEITMPPDTTVKLPGGLYDPFDGLITTAEVRELNGVDEEAISKVNDIGKSLLLILERATVKIGDKPATKELLDSLYAGDREMILLGIRKVTFGNTVKMGPWECTGCGEAQVFTVNLDENVDIKELNGEREFTVDCKVGPVVATLPKGALQKAIVDSSNKTSAELDTILLKQCIISINGNDLLDQEAVRRLSIQDRRTLLKEITDRNPGPQLGDIKSSCSSCGQEVPLPLTLADLFRE</sequence>
<dbReference type="InterPro" id="IPR024364">
    <property type="entry name" value="Baseplate_phage_T4-like"/>
</dbReference>
<accession>A0A6J5KJ46</accession>
<protein>
    <recommendedName>
        <fullName evidence="2">Baseplate hub assembly protein, bacteriophage T4-like</fullName>
    </recommendedName>
</protein>
<proteinExistence type="predicted"/>
<dbReference type="Pfam" id="PF12322">
    <property type="entry name" value="T4_baseplate"/>
    <property type="match status" value="1"/>
</dbReference>
<name>A0A6J5KJ46_9CAUD</name>
<organism evidence="1">
    <name type="scientific">uncultured Caudovirales phage</name>
    <dbReference type="NCBI Taxonomy" id="2100421"/>
    <lineage>
        <taxon>Viruses</taxon>
        <taxon>Duplodnaviria</taxon>
        <taxon>Heunggongvirae</taxon>
        <taxon>Uroviricota</taxon>
        <taxon>Caudoviricetes</taxon>
        <taxon>Peduoviridae</taxon>
        <taxon>Maltschvirus</taxon>
        <taxon>Maltschvirus maltsch</taxon>
    </lineage>
</organism>
<dbReference type="EMBL" id="LR796157">
    <property type="protein sequence ID" value="CAB4122178.1"/>
    <property type="molecule type" value="Genomic_DNA"/>
</dbReference>